<name>A0AAD3NUD1_CRYJA</name>
<dbReference type="EMBL" id="BSEH01000759">
    <property type="protein sequence ID" value="GLJ59222.1"/>
    <property type="molecule type" value="Genomic_DNA"/>
</dbReference>
<evidence type="ECO:0000313" key="3">
    <source>
        <dbReference type="EMBL" id="GLJ59222.1"/>
    </source>
</evidence>
<feature type="compositionally biased region" description="Pro residues" evidence="1">
    <location>
        <begin position="87"/>
        <end position="96"/>
    </location>
</feature>
<gene>
    <name evidence="2" type="ORF">SUGI_1469370</name>
    <name evidence="3" type="ORF">SUGI_1497910</name>
</gene>
<dbReference type="Proteomes" id="UP001234787">
    <property type="component" value="Unassembled WGS sequence"/>
</dbReference>
<comment type="caution">
    <text evidence="3">The sequence shown here is derived from an EMBL/GenBank/DDBJ whole genome shotgun (WGS) entry which is preliminary data.</text>
</comment>
<feature type="region of interest" description="Disordered" evidence="1">
    <location>
        <begin position="76"/>
        <end position="96"/>
    </location>
</feature>
<protein>
    <submittedName>
        <fullName evidence="3">Uncharacterized protein</fullName>
    </submittedName>
</protein>
<organism evidence="3 4">
    <name type="scientific">Cryptomeria japonica</name>
    <name type="common">Japanese cedar</name>
    <name type="synonym">Cupressus japonica</name>
    <dbReference type="NCBI Taxonomy" id="3369"/>
    <lineage>
        <taxon>Eukaryota</taxon>
        <taxon>Viridiplantae</taxon>
        <taxon>Streptophyta</taxon>
        <taxon>Embryophyta</taxon>
        <taxon>Tracheophyta</taxon>
        <taxon>Spermatophyta</taxon>
        <taxon>Pinopsida</taxon>
        <taxon>Pinidae</taxon>
        <taxon>Conifers II</taxon>
        <taxon>Cupressales</taxon>
        <taxon>Cupressaceae</taxon>
        <taxon>Cryptomeria</taxon>
    </lineage>
</organism>
<sequence>MGDPSSGRAVLWVTLLHGSESTCACDVKLEVRNGPKVGDFTDVRAPNAGCSRSIDRGVGVANPSASWRRPSAFMLQKTGRGRKSRGEPPPFYPFYS</sequence>
<reference evidence="3" key="1">
    <citation type="submission" date="2022-12" db="EMBL/GenBank/DDBJ databases">
        <title>Chromosome-Level Genome Assembly of Japanese Cedar (Cryptomeriajaponica D. Don).</title>
        <authorList>
            <person name="Fujino T."/>
            <person name="Yamaguchi K."/>
            <person name="Yokoyama T."/>
            <person name="Hamanaka T."/>
            <person name="Harazono Y."/>
            <person name="Kamada H."/>
            <person name="Kobayashi W."/>
            <person name="Ujino-Ihara T."/>
            <person name="Uchiyama K."/>
            <person name="Matsumoto A."/>
            <person name="Izuno A."/>
            <person name="Tsumura Y."/>
            <person name="Toyoda A."/>
            <person name="Shigenobu S."/>
            <person name="Moriguchi Y."/>
            <person name="Ueno S."/>
            <person name="Kasahara M."/>
        </authorList>
    </citation>
    <scope>NUCLEOTIDE SEQUENCE</scope>
</reference>
<evidence type="ECO:0000256" key="1">
    <source>
        <dbReference type="SAM" id="MobiDB-lite"/>
    </source>
</evidence>
<proteinExistence type="predicted"/>
<evidence type="ECO:0000313" key="2">
    <source>
        <dbReference type="EMBL" id="GLJ58710.1"/>
    </source>
</evidence>
<evidence type="ECO:0000313" key="4">
    <source>
        <dbReference type="Proteomes" id="UP001234787"/>
    </source>
</evidence>
<keyword evidence="4" id="KW-1185">Reference proteome</keyword>
<dbReference type="EMBL" id="BSEH01000494">
    <property type="protein sequence ID" value="GLJ58710.1"/>
    <property type="molecule type" value="Genomic_DNA"/>
</dbReference>
<dbReference type="AlphaFoldDB" id="A0AAD3NUD1"/>
<accession>A0AAD3NUD1</accession>